<proteinExistence type="predicted"/>
<dbReference type="RefSeq" id="WP_379057841.1">
    <property type="nucleotide sequence ID" value="NZ_JBHTKB010000002.1"/>
</dbReference>
<comment type="caution">
    <text evidence="1">The sequence shown here is derived from an EMBL/GenBank/DDBJ whole genome shotgun (WGS) entry which is preliminary data.</text>
</comment>
<accession>A0ABW3F704</accession>
<name>A0ABW3F704_9PROT</name>
<dbReference type="EMBL" id="JBHTKB010000002">
    <property type="protein sequence ID" value="MFD0914244.1"/>
    <property type="molecule type" value="Genomic_DNA"/>
</dbReference>
<evidence type="ECO:0000313" key="2">
    <source>
        <dbReference type="Proteomes" id="UP001597128"/>
    </source>
</evidence>
<organism evidence="1 2">
    <name type="scientific">Methylophilus luteus</name>
    <dbReference type="NCBI Taxonomy" id="640108"/>
    <lineage>
        <taxon>Bacteria</taxon>
        <taxon>Pseudomonadati</taxon>
        <taxon>Pseudomonadota</taxon>
        <taxon>Betaproteobacteria</taxon>
        <taxon>Nitrosomonadales</taxon>
        <taxon>Methylophilaceae</taxon>
        <taxon>Methylophilus</taxon>
    </lineage>
</organism>
<keyword evidence="2" id="KW-1185">Reference proteome</keyword>
<dbReference type="Proteomes" id="UP001597128">
    <property type="component" value="Unassembled WGS sequence"/>
</dbReference>
<sequence>MHEKEFVAKDGLTYTITINATGEEITVAQSGVTLGVIDLKRVSNPRGPDYYLITVLDLEKCKRIGLGEASLRHHQQVFRLPLTANGDVREGRRSNESQLTREGILFIQKMRAREVVAAEDFHDAFNEDE</sequence>
<protein>
    <submittedName>
        <fullName evidence="1">Uncharacterized protein</fullName>
    </submittedName>
</protein>
<gene>
    <name evidence="1" type="ORF">ACFQ1Z_11845</name>
</gene>
<reference evidence="2" key="1">
    <citation type="journal article" date="2019" name="Int. J. Syst. Evol. Microbiol.">
        <title>The Global Catalogue of Microorganisms (GCM) 10K type strain sequencing project: providing services to taxonomists for standard genome sequencing and annotation.</title>
        <authorList>
            <consortium name="The Broad Institute Genomics Platform"/>
            <consortium name="The Broad Institute Genome Sequencing Center for Infectious Disease"/>
            <person name="Wu L."/>
            <person name="Ma J."/>
        </authorList>
    </citation>
    <scope>NUCLEOTIDE SEQUENCE [LARGE SCALE GENOMIC DNA]</scope>
    <source>
        <strain evidence="2">CCUG 58412</strain>
    </source>
</reference>
<evidence type="ECO:0000313" key="1">
    <source>
        <dbReference type="EMBL" id="MFD0914244.1"/>
    </source>
</evidence>